<name>A0A0L7LG31_OPEBR</name>
<sequence length="254" mass="27476">MFKQQLSPRSVHPYQTTLVPRSEQQFASAAQQRAKYPWAEDTTSPVYQVAGTDSSTSDNAYHGEKAKVHTRGSPSEAFTFPQCASAFSLPLCDEPQRLVSRSPMPTGSSVSPELPVVGACGGHCPGFEYVCYYILQVVFVVGVLTGISLCIAGIVLRRSNRNGDLGVLVYIGCLASCVCGVLLGVQCCVRRELRQRKARAPVHIPMHSIQVAAAIAFRAGRCRLGDAFAPRCRRRASNLPIGSGLNHPVQTLWG</sequence>
<feature type="transmembrane region" description="Helical" evidence="2">
    <location>
        <begin position="167"/>
        <end position="189"/>
    </location>
</feature>
<keyword evidence="4" id="KW-1185">Reference proteome</keyword>
<organism evidence="3 4">
    <name type="scientific">Operophtera brumata</name>
    <name type="common">Winter moth</name>
    <name type="synonym">Phalaena brumata</name>
    <dbReference type="NCBI Taxonomy" id="104452"/>
    <lineage>
        <taxon>Eukaryota</taxon>
        <taxon>Metazoa</taxon>
        <taxon>Ecdysozoa</taxon>
        <taxon>Arthropoda</taxon>
        <taxon>Hexapoda</taxon>
        <taxon>Insecta</taxon>
        <taxon>Pterygota</taxon>
        <taxon>Neoptera</taxon>
        <taxon>Endopterygota</taxon>
        <taxon>Lepidoptera</taxon>
        <taxon>Glossata</taxon>
        <taxon>Ditrysia</taxon>
        <taxon>Geometroidea</taxon>
        <taxon>Geometridae</taxon>
        <taxon>Larentiinae</taxon>
        <taxon>Operophtera</taxon>
    </lineage>
</organism>
<dbReference type="AlphaFoldDB" id="A0A0L7LG31"/>
<feature type="compositionally biased region" description="Polar residues" evidence="1">
    <location>
        <begin position="49"/>
        <end position="59"/>
    </location>
</feature>
<keyword evidence="2" id="KW-0812">Transmembrane</keyword>
<keyword evidence="2" id="KW-0472">Membrane</keyword>
<protein>
    <recommendedName>
        <fullName evidence="5">Transmembrane protein</fullName>
    </recommendedName>
</protein>
<evidence type="ECO:0000256" key="2">
    <source>
        <dbReference type="SAM" id="Phobius"/>
    </source>
</evidence>
<evidence type="ECO:0008006" key="5">
    <source>
        <dbReference type="Google" id="ProtNLM"/>
    </source>
</evidence>
<evidence type="ECO:0000256" key="1">
    <source>
        <dbReference type="SAM" id="MobiDB-lite"/>
    </source>
</evidence>
<reference evidence="3 4" key="1">
    <citation type="journal article" date="2015" name="Genome Biol. Evol.">
        <title>The genome of winter moth (Operophtera brumata) provides a genomic perspective on sexual dimorphism and phenology.</title>
        <authorList>
            <person name="Derks M.F."/>
            <person name="Smit S."/>
            <person name="Salis L."/>
            <person name="Schijlen E."/>
            <person name="Bossers A."/>
            <person name="Mateman C."/>
            <person name="Pijl A.S."/>
            <person name="de Ridder D."/>
            <person name="Groenen M.A."/>
            <person name="Visser M.E."/>
            <person name="Megens H.J."/>
        </authorList>
    </citation>
    <scope>NUCLEOTIDE SEQUENCE [LARGE SCALE GENOMIC DNA]</scope>
    <source>
        <strain evidence="3">WM2013NL</strain>
        <tissue evidence="3">Head and thorax</tissue>
    </source>
</reference>
<dbReference type="Proteomes" id="UP000037510">
    <property type="component" value="Unassembled WGS sequence"/>
</dbReference>
<comment type="caution">
    <text evidence="3">The sequence shown here is derived from an EMBL/GenBank/DDBJ whole genome shotgun (WGS) entry which is preliminary data.</text>
</comment>
<dbReference type="EMBL" id="JTDY01001260">
    <property type="protein sequence ID" value="KOB74360.1"/>
    <property type="molecule type" value="Genomic_DNA"/>
</dbReference>
<keyword evidence="2" id="KW-1133">Transmembrane helix</keyword>
<gene>
    <name evidence="3" type="ORF">OBRU01_09252</name>
</gene>
<evidence type="ECO:0000313" key="3">
    <source>
        <dbReference type="EMBL" id="KOB74360.1"/>
    </source>
</evidence>
<evidence type="ECO:0000313" key="4">
    <source>
        <dbReference type="Proteomes" id="UP000037510"/>
    </source>
</evidence>
<proteinExistence type="predicted"/>
<accession>A0A0L7LG31</accession>
<feature type="region of interest" description="Disordered" evidence="1">
    <location>
        <begin position="49"/>
        <end position="68"/>
    </location>
</feature>
<feature type="transmembrane region" description="Helical" evidence="2">
    <location>
        <begin position="132"/>
        <end position="155"/>
    </location>
</feature>